<dbReference type="PROSITE" id="PS50011">
    <property type="entry name" value="PROTEIN_KINASE_DOM"/>
    <property type="match status" value="1"/>
</dbReference>
<reference evidence="7 8" key="1">
    <citation type="submission" date="2018-02" db="EMBL/GenBank/DDBJ databases">
        <title>Draft genome of wild Prunus yedoensis var. nudiflora.</title>
        <authorList>
            <person name="Baek S."/>
            <person name="Kim J.-H."/>
            <person name="Choi K."/>
            <person name="Kim G.-B."/>
            <person name="Cho A."/>
            <person name="Jang H."/>
            <person name="Shin C.-H."/>
            <person name="Yu H.-J."/>
            <person name="Mun J.-H."/>
        </authorList>
    </citation>
    <scope>NUCLEOTIDE SEQUENCE [LARGE SCALE GENOMIC DNA]</scope>
    <source>
        <strain evidence="8">cv. Jeju island</strain>
        <tissue evidence="7">Leaf</tissue>
    </source>
</reference>
<evidence type="ECO:0000313" key="8">
    <source>
        <dbReference type="Proteomes" id="UP000250321"/>
    </source>
</evidence>
<evidence type="ECO:0000256" key="5">
    <source>
        <dbReference type="SAM" id="MobiDB-lite"/>
    </source>
</evidence>
<keyword evidence="1" id="KW-0547">Nucleotide-binding</keyword>
<dbReference type="GO" id="GO:0005524">
    <property type="term" value="F:ATP binding"/>
    <property type="evidence" value="ECO:0007669"/>
    <property type="project" value="UniProtKB-KW"/>
</dbReference>
<dbReference type="PROSITE" id="PS00108">
    <property type="entry name" value="PROTEIN_KINASE_ST"/>
    <property type="match status" value="1"/>
</dbReference>
<evidence type="ECO:0000256" key="1">
    <source>
        <dbReference type="ARBA" id="ARBA00022741"/>
    </source>
</evidence>
<dbReference type="InterPro" id="IPR000719">
    <property type="entry name" value="Prot_kinase_dom"/>
</dbReference>
<sequence length="206" mass="22868">MEIAGALSYLHASAAFPIYHRDIKSTNILLDAKYRAKVADFGTSRSVAIDQTHLTTLVHGTFGYLDPEYFQSSQFTEKSDVYSFGVVLVELLTGQKPISSRRSQEEGKSLATYFITSMQLDRLFEILDAQWKKRPTMREVTAELEGIQISGKTSNGGQNYEEVEYVRTDSIEPWDVASSSTGTGPGLDGGPSSSLHEIPLLPYKSW</sequence>
<dbReference type="Proteomes" id="UP000250321">
    <property type="component" value="Unassembled WGS sequence"/>
</dbReference>
<dbReference type="Gene3D" id="1.10.510.10">
    <property type="entry name" value="Transferase(Phosphotransferase) domain 1"/>
    <property type="match status" value="1"/>
</dbReference>
<dbReference type="SUPFAM" id="SSF56112">
    <property type="entry name" value="Protein kinase-like (PK-like)"/>
    <property type="match status" value="1"/>
</dbReference>
<protein>
    <recommendedName>
        <fullName evidence="6">Protein kinase domain-containing protein</fullName>
    </recommendedName>
</protein>
<dbReference type="GO" id="GO:0007166">
    <property type="term" value="P:cell surface receptor signaling pathway"/>
    <property type="evidence" value="ECO:0007669"/>
    <property type="project" value="InterPro"/>
</dbReference>
<keyword evidence="2" id="KW-0067">ATP-binding</keyword>
<dbReference type="EMBL" id="PJQY01000207">
    <property type="protein sequence ID" value="PQQ16070.1"/>
    <property type="molecule type" value="Genomic_DNA"/>
</dbReference>
<evidence type="ECO:0000256" key="3">
    <source>
        <dbReference type="ARBA" id="ARBA00047558"/>
    </source>
</evidence>
<dbReference type="InterPro" id="IPR045274">
    <property type="entry name" value="WAK-like"/>
</dbReference>
<comment type="catalytic activity">
    <reaction evidence="3">
        <text>L-seryl-[protein] + ATP = O-phospho-L-seryl-[protein] + ADP + H(+)</text>
        <dbReference type="Rhea" id="RHEA:17989"/>
        <dbReference type="Rhea" id="RHEA-COMP:9863"/>
        <dbReference type="Rhea" id="RHEA-COMP:11604"/>
        <dbReference type="ChEBI" id="CHEBI:15378"/>
        <dbReference type="ChEBI" id="CHEBI:29999"/>
        <dbReference type="ChEBI" id="CHEBI:30616"/>
        <dbReference type="ChEBI" id="CHEBI:83421"/>
        <dbReference type="ChEBI" id="CHEBI:456216"/>
    </reaction>
</comment>
<dbReference type="InterPro" id="IPR008271">
    <property type="entry name" value="Ser/Thr_kinase_AS"/>
</dbReference>
<accession>A0A314ZBH5</accession>
<evidence type="ECO:0000256" key="2">
    <source>
        <dbReference type="ARBA" id="ARBA00022840"/>
    </source>
</evidence>
<gene>
    <name evidence="7" type="ORF">Pyn_38397</name>
</gene>
<dbReference type="STRING" id="2094558.A0A314ZBH5"/>
<proteinExistence type="predicted"/>
<evidence type="ECO:0000259" key="6">
    <source>
        <dbReference type="PROSITE" id="PS50011"/>
    </source>
</evidence>
<keyword evidence="8" id="KW-1185">Reference proteome</keyword>
<comment type="catalytic activity">
    <reaction evidence="4">
        <text>L-threonyl-[protein] + ATP = O-phospho-L-threonyl-[protein] + ADP + H(+)</text>
        <dbReference type="Rhea" id="RHEA:46608"/>
        <dbReference type="Rhea" id="RHEA-COMP:11060"/>
        <dbReference type="Rhea" id="RHEA-COMP:11605"/>
        <dbReference type="ChEBI" id="CHEBI:15378"/>
        <dbReference type="ChEBI" id="CHEBI:30013"/>
        <dbReference type="ChEBI" id="CHEBI:30616"/>
        <dbReference type="ChEBI" id="CHEBI:61977"/>
        <dbReference type="ChEBI" id="CHEBI:456216"/>
    </reaction>
</comment>
<organism evidence="7 8">
    <name type="scientific">Prunus yedoensis var. nudiflora</name>
    <dbReference type="NCBI Taxonomy" id="2094558"/>
    <lineage>
        <taxon>Eukaryota</taxon>
        <taxon>Viridiplantae</taxon>
        <taxon>Streptophyta</taxon>
        <taxon>Embryophyta</taxon>
        <taxon>Tracheophyta</taxon>
        <taxon>Spermatophyta</taxon>
        <taxon>Magnoliopsida</taxon>
        <taxon>eudicotyledons</taxon>
        <taxon>Gunneridae</taxon>
        <taxon>Pentapetalae</taxon>
        <taxon>rosids</taxon>
        <taxon>fabids</taxon>
        <taxon>Rosales</taxon>
        <taxon>Rosaceae</taxon>
        <taxon>Amygdaloideae</taxon>
        <taxon>Amygdaleae</taxon>
        <taxon>Prunus</taxon>
    </lineage>
</organism>
<dbReference type="PANTHER" id="PTHR27005">
    <property type="entry name" value="WALL-ASSOCIATED RECEPTOR KINASE-LIKE 21"/>
    <property type="match status" value="1"/>
</dbReference>
<dbReference type="InterPro" id="IPR011009">
    <property type="entry name" value="Kinase-like_dom_sf"/>
</dbReference>
<comment type="caution">
    <text evidence="7">The sequence shown here is derived from an EMBL/GenBank/DDBJ whole genome shotgun (WGS) entry which is preliminary data.</text>
</comment>
<evidence type="ECO:0000313" key="7">
    <source>
        <dbReference type="EMBL" id="PQQ16070.1"/>
    </source>
</evidence>
<feature type="region of interest" description="Disordered" evidence="5">
    <location>
        <begin position="174"/>
        <end position="194"/>
    </location>
</feature>
<dbReference type="GO" id="GO:0005886">
    <property type="term" value="C:plasma membrane"/>
    <property type="evidence" value="ECO:0007669"/>
    <property type="project" value="TreeGrafter"/>
</dbReference>
<evidence type="ECO:0000256" key="4">
    <source>
        <dbReference type="ARBA" id="ARBA00047951"/>
    </source>
</evidence>
<dbReference type="OrthoDB" id="4062651at2759"/>
<dbReference type="GO" id="GO:0004674">
    <property type="term" value="F:protein serine/threonine kinase activity"/>
    <property type="evidence" value="ECO:0007669"/>
    <property type="project" value="TreeGrafter"/>
</dbReference>
<dbReference type="AlphaFoldDB" id="A0A314ZBH5"/>
<feature type="domain" description="Protein kinase" evidence="6">
    <location>
        <begin position="1"/>
        <end position="147"/>
    </location>
</feature>
<dbReference type="Pfam" id="PF00069">
    <property type="entry name" value="Pkinase"/>
    <property type="match status" value="1"/>
</dbReference>
<name>A0A314ZBH5_PRUYE</name>
<dbReference type="SMART" id="SM00220">
    <property type="entry name" value="S_TKc"/>
    <property type="match status" value="1"/>
</dbReference>
<dbReference type="PANTHER" id="PTHR27005:SF280">
    <property type="entry name" value="WALL-ASSOCIATED RECEPTOR KINASE-LIKE 8"/>
    <property type="match status" value="1"/>
</dbReference>